<reference evidence="1" key="1">
    <citation type="journal article" date="2021" name="PeerJ">
        <title>Extensive microbial diversity within the chicken gut microbiome revealed by metagenomics and culture.</title>
        <authorList>
            <person name="Gilroy R."/>
            <person name="Ravi A."/>
            <person name="Getino M."/>
            <person name="Pursley I."/>
            <person name="Horton D.L."/>
            <person name="Alikhan N.F."/>
            <person name="Baker D."/>
            <person name="Gharbi K."/>
            <person name="Hall N."/>
            <person name="Watson M."/>
            <person name="Adriaenssens E.M."/>
            <person name="Foster-Nyarko E."/>
            <person name="Jarju S."/>
            <person name="Secka A."/>
            <person name="Antonio M."/>
            <person name="Oren A."/>
            <person name="Chaudhuri R.R."/>
            <person name="La Ragione R."/>
            <person name="Hildebrand F."/>
            <person name="Pallen M.J."/>
        </authorList>
    </citation>
    <scope>NUCLEOTIDE SEQUENCE</scope>
    <source>
        <strain evidence="1">CHK195-9823</strain>
    </source>
</reference>
<accession>A0A9D1TFN0</accession>
<evidence type="ECO:0000313" key="1">
    <source>
        <dbReference type="EMBL" id="HIV39120.1"/>
    </source>
</evidence>
<dbReference type="Proteomes" id="UP000886814">
    <property type="component" value="Unassembled WGS sequence"/>
</dbReference>
<evidence type="ECO:0000313" key="2">
    <source>
        <dbReference type="Proteomes" id="UP000886814"/>
    </source>
</evidence>
<proteinExistence type="predicted"/>
<sequence length="29" mass="3822">MSSADWRIYWRKQQKKWKRMFRLVRCGYL</sequence>
<name>A0A9D1TFN0_9FIRM</name>
<protein>
    <submittedName>
        <fullName evidence="1">Uncharacterized protein</fullName>
    </submittedName>
</protein>
<dbReference type="EMBL" id="DXIQ01000058">
    <property type="protein sequence ID" value="HIV39120.1"/>
    <property type="molecule type" value="Genomic_DNA"/>
</dbReference>
<dbReference type="AlphaFoldDB" id="A0A9D1TFN0"/>
<comment type="caution">
    <text evidence="1">The sequence shown here is derived from an EMBL/GenBank/DDBJ whole genome shotgun (WGS) entry which is preliminary data.</text>
</comment>
<organism evidence="1 2">
    <name type="scientific">Candidatus Blautia stercorigallinarum</name>
    <dbReference type="NCBI Taxonomy" id="2838501"/>
    <lineage>
        <taxon>Bacteria</taxon>
        <taxon>Bacillati</taxon>
        <taxon>Bacillota</taxon>
        <taxon>Clostridia</taxon>
        <taxon>Lachnospirales</taxon>
        <taxon>Lachnospiraceae</taxon>
        <taxon>Blautia</taxon>
    </lineage>
</organism>
<gene>
    <name evidence="1" type="ORF">H9747_09040</name>
</gene>
<reference evidence="1" key="2">
    <citation type="submission" date="2021-04" db="EMBL/GenBank/DDBJ databases">
        <authorList>
            <person name="Gilroy R."/>
        </authorList>
    </citation>
    <scope>NUCLEOTIDE SEQUENCE</scope>
    <source>
        <strain evidence="1">CHK195-9823</strain>
    </source>
</reference>